<evidence type="ECO:0000313" key="2">
    <source>
        <dbReference type="EMBL" id="KIO46898.1"/>
    </source>
</evidence>
<dbReference type="RefSeq" id="WP_041502493.1">
    <property type="nucleotide sequence ID" value="NZ_JPIT01000008.1"/>
</dbReference>
<name>A0A0C3R8H1_9PORP</name>
<gene>
    <name evidence="1" type="ORF">BA92_02305</name>
    <name evidence="2" type="ORF">IE90_02445</name>
</gene>
<evidence type="ECO:0000313" key="3">
    <source>
        <dbReference type="Proteomes" id="UP000031937"/>
    </source>
</evidence>
<evidence type="ECO:0000313" key="1">
    <source>
        <dbReference type="EMBL" id="KIO46715.1"/>
    </source>
</evidence>
<keyword evidence="4" id="KW-1185">Reference proteome</keyword>
<proteinExistence type="predicted"/>
<dbReference type="EMBL" id="JPIU01000025">
    <property type="protein sequence ID" value="KIO46715.1"/>
    <property type="molecule type" value="Genomic_DNA"/>
</dbReference>
<evidence type="ECO:0000313" key="4">
    <source>
        <dbReference type="Proteomes" id="UP000031980"/>
    </source>
</evidence>
<protein>
    <submittedName>
        <fullName evidence="1">Glycosyltransferase</fullName>
    </submittedName>
</protein>
<accession>A0A0C3R8H1</accession>
<reference evidence="1 4" key="1">
    <citation type="submission" date="2014-07" db="EMBL/GenBank/DDBJ databases">
        <title>Porphyromonadaceae bacterium OUH 308042 = ATCC BAA-2681 = DSM 28342 draft genome.</title>
        <authorList>
            <person name="Sydenham T.V."/>
            <person name="Hasman H."/>
            <person name="Justensen U.S."/>
        </authorList>
    </citation>
    <scope>NUCLEOTIDE SEQUENCE [LARGE SCALE GENOMIC DNA]</scope>
    <source>
        <strain evidence="1 4">OUH 308042</strain>
    </source>
</reference>
<comment type="caution">
    <text evidence="1">The sequence shown here is derived from an EMBL/GenBank/DDBJ whole genome shotgun (WGS) entry which is preliminary data.</text>
</comment>
<dbReference type="EMBL" id="JPIT01000008">
    <property type="protein sequence ID" value="KIO46898.1"/>
    <property type="molecule type" value="Genomic_DNA"/>
</dbReference>
<dbReference type="Proteomes" id="UP000031980">
    <property type="component" value="Unassembled WGS sequence"/>
</dbReference>
<dbReference type="Proteomes" id="UP000031937">
    <property type="component" value="Unassembled WGS sequence"/>
</dbReference>
<dbReference type="Gene3D" id="3.40.50.2000">
    <property type="entry name" value="Glycogen Phosphorylase B"/>
    <property type="match status" value="2"/>
</dbReference>
<dbReference type="GO" id="GO:0016740">
    <property type="term" value="F:transferase activity"/>
    <property type="evidence" value="ECO:0007669"/>
    <property type="project" value="UniProtKB-KW"/>
</dbReference>
<reference evidence="2 3" key="2">
    <citation type="submission" date="2014-07" db="EMBL/GenBank/DDBJ databases">
        <title>Porphyromonadaceae bacterium OUH 334697 = ATCC BAA-2682 = DSM 28341 draft genome.</title>
        <authorList>
            <person name="Sydenham T.V."/>
            <person name="Hasman H."/>
            <person name="Justesen U.S."/>
        </authorList>
    </citation>
    <scope>NUCLEOTIDE SEQUENCE [LARGE SCALE GENOMIC DNA]</scope>
    <source>
        <strain evidence="2 3">OUH 334697</strain>
    </source>
</reference>
<dbReference type="AlphaFoldDB" id="A0A0C3R8H1"/>
<keyword evidence="1" id="KW-0808">Transferase</keyword>
<organism evidence="1 4">
    <name type="scientific">Sanguibacteroides justesenii</name>
    <dbReference type="NCBI Taxonomy" id="1547597"/>
    <lineage>
        <taxon>Bacteria</taxon>
        <taxon>Pseudomonadati</taxon>
        <taxon>Bacteroidota</taxon>
        <taxon>Bacteroidia</taxon>
        <taxon>Bacteroidales</taxon>
        <taxon>Porphyromonadaceae</taxon>
        <taxon>Sanguibacteroides</taxon>
    </lineage>
</organism>
<sequence>MKMLFLIFHGFAEYNGISKKIFYQKDALKACGWDVRFCYLDSDAEGNHIRRVEETIIDNYGKGWIAKIKKRTAYSHLYRYILDNDIRFVYMRYDHNANPFLIRFLKKLRKKGIKTVAEIPTYPYDQEYNGLALKEKLMLYADKFFRTSMAKQLFRIVTFSGYTSIWHVPTINISNGIDFSRIKLKTQNDYSLREFHLTGVADMHRWHGYDRIVAGMIEYYKQPHDTDVYLHLVGGGMPDILNELHQMVTDHHLEEKIFFHGPVFGEELDNIFEQTDMGVASLARHRSQISKIKTLKNREYAARGIPFVYSETDEDFDRMPYIMKAPADDSPINIQSLVDFWQTHPFIPAEIRNSIEPALSWTQQMQKITDVVNSSKTEP</sequence>
<dbReference type="SUPFAM" id="SSF53756">
    <property type="entry name" value="UDP-Glycosyltransferase/glycogen phosphorylase"/>
    <property type="match status" value="1"/>
</dbReference>